<protein>
    <submittedName>
        <fullName evidence="7">Uncharacterized protein</fullName>
    </submittedName>
</protein>
<keyword evidence="3 6" id="KW-1133">Transmembrane helix</keyword>
<evidence type="ECO:0000256" key="1">
    <source>
        <dbReference type="ARBA" id="ARBA00004167"/>
    </source>
</evidence>
<evidence type="ECO:0000256" key="6">
    <source>
        <dbReference type="SAM" id="Phobius"/>
    </source>
</evidence>
<dbReference type="STRING" id="1392255.A0A2I1CKY5"/>
<dbReference type="Proteomes" id="UP000234474">
    <property type="component" value="Unassembled WGS sequence"/>
</dbReference>
<evidence type="ECO:0000256" key="5">
    <source>
        <dbReference type="SAM" id="MobiDB-lite"/>
    </source>
</evidence>
<dbReference type="InterPro" id="IPR051694">
    <property type="entry name" value="Immunoregulatory_rcpt-like"/>
</dbReference>
<feature type="compositionally biased region" description="Basic and acidic residues" evidence="5">
    <location>
        <begin position="234"/>
        <end position="246"/>
    </location>
</feature>
<feature type="region of interest" description="Disordered" evidence="5">
    <location>
        <begin position="203"/>
        <end position="246"/>
    </location>
</feature>
<evidence type="ECO:0000256" key="2">
    <source>
        <dbReference type="ARBA" id="ARBA00022692"/>
    </source>
</evidence>
<evidence type="ECO:0000313" key="7">
    <source>
        <dbReference type="EMBL" id="PKX98287.1"/>
    </source>
</evidence>
<feature type="transmembrane region" description="Helical" evidence="6">
    <location>
        <begin position="170"/>
        <end position="193"/>
    </location>
</feature>
<dbReference type="VEuPathDB" id="FungiDB:P174DRAFT_436681"/>
<evidence type="ECO:0000313" key="8">
    <source>
        <dbReference type="Proteomes" id="UP000234474"/>
    </source>
</evidence>
<proteinExistence type="predicted"/>
<comment type="caution">
    <text evidence="7">The sequence shown here is derived from an EMBL/GenBank/DDBJ whole genome shotgun (WGS) entry which is preliminary data.</text>
</comment>
<reference evidence="8" key="1">
    <citation type="journal article" date="2018" name="Proc. Natl. Acad. Sci. U.S.A.">
        <title>Linking secondary metabolites to gene clusters through genome sequencing of six diverse Aspergillus species.</title>
        <authorList>
            <person name="Kaerboelling I."/>
            <person name="Vesth T.C."/>
            <person name="Frisvad J.C."/>
            <person name="Nybo J.L."/>
            <person name="Theobald S."/>
            <person name="Kuo A."/>
            <person name="Bowyer P."/>
            <person name="Matsuda Y."/>
            <person name="Mondo S."/>
            <person name="Lyhne E.K."/>
            <person name="Kogle M.E."/>
            <person name="Clum A."/>
            <person name="Lipzen A."/>
            <person name="Salamov A."/>
            <person name="Ngan C.Y."/>
            <person name="Daum C."/>
            <person name="Chiniquy J."/>
            <person name="Barry K."/>
            <person name="LaButti K."/>
            <person name="Haridas S."/>
            <person name="Simmons B.A."/>
            <person name="Magnuson J.K."/>
            <person name="Mortensen U.H."/>
            <person name="Larsen T.O."/>
            <person name="Grigoriev I.V."/>
            <person name="Baker S.E."/>
            <person name="Andersen M.R."/>
        </authorList>
    </citation>
    <scope>NUCLEOTIDE SEQUENCE [LARGE SCALE GENOMIC DNA]</scope>
    <source>
        <strain evidence="8">IBT 16806</strain>
    </source>
</reference>
<sequence length="309" mass="32572">MFVNPFFESNLLLPRQLNEAYNGCSGGIGDGECLPSSRCLGIVYSNQCQSDPTDYSCCLHRRCTVSEGTGYCRDASNQTCEEGAYFAGTSYPWPCPGPNNVQCCVKYTNMTNHTSTSSTRASTGTATLPISSTPTSTPANTSASSNSTQSLTPTAQPQSQPGNGLSSSQIGGIVGGVLAAAVLAGLIAFIFWFRRRRRRLVAAQEGGDQQPARRDGEDAGGGTGTAVSTMGSATREDEHDPEGKGAAEMDEKEIPMLGGRMRQEMDAQGEAAVHELAVPMGGSTRKLSELPGSMGRMAELPGSEVDFKR</sequence>
<dbReference type="RefSeq" id="XP_024686882.1">
    <property type="nucleotide sequence ID" value="XM_024826103.1"/>
</dbReference>
<dbReference type="EMBL" id="MSZS01000001">
    <property type="protein sequence ID" value="PKX98287.1"/>
    <property type="molecule type" value="Genomic_DNA"/>
</dbReference>
<evidence type="ECO:0000256" key="4">
    <source>
        <dbReference type="ARBA" id="ARBA00023136"/>
    </source>
</evidence>
<dbReference type="GeneID" id="36533428"/>
<dbReference type="GO" id="GO:0016020">
    <property type="term" value="C:membrane"/>
    <property type="evidence" value="ECO:0007669"/>
    <property type="project" value="UniProtKB-SubCell"/>
</dbReference>
<keyword evidence="4 6" id="KW-0472">Membrane</keyword>
<feature type="compositionally biased region" description="Polar residues" evidence="5">
    <location>
        <begin position="154"/>
        <end position="163"/>
    </location>
</feature>
<dbReference type="GO" id="GO:0071944">
    <property type="term" value="C:cell periphery"/>
    <property type="evidence" value="ECO:0007669"/>
    <property type="project" value="UniProtKB-ARBA"/>
</dbReference>
<name>A0A2I1CKY5_ASPN1</name>
<evidence type="ECO:0000256" key="3">
    <source>
        <dbReference type="ARBA" id="ARBA00022989"/>
    </source>
</evidence>
<dbReference type="OrthoDB" id="2251794at2759"/>
<dbReference type="AlphaFoldDB" id="A0A2I1CKY5"/>
<dbReference type="PANTHER" id="PTHR15549:SF6">
    <property type="entry name" value="MID2 DOMAIN-CONTAINING PROTEIN"/>
    <property type="match status" value="1"/>
</dbReference>
<comment type="subcellular location">
    <subcellularLocation>
        <location evidence="1">Membrane</location>
        <topology evidence="1">Single-pass membrane protein</topology>
    </subcellularLocation>
</comment>
<dbReference type="PANTHER" id="PTHR15549">
    <property type="entry name" value="PAIRED IMMUNOGLOBULIN-LIKE TYPE 2 RECEPTOR"/>
    <property type="match status" value="1"/>
</dbReference>
<feature type="compositionally biased region" description="Low complexity" evidence="5">
    <location>
        <begin position="114"/>
        <end position="153"/>
    </location>
</feature>
<feature type="region of interest" description="Disordered" evidence="5">
    <location>
        <begin position="114"/>
        <end position="166"/>
    </location>
</feature>
<gene>
    <name evidence="7" type="ORF">P174DRAFT_436681</name>
</gene>
<organism evidence="7 8">
    <name type="scientific">Aspergillus novofumigatus (strain IBT 16806)</name>
    <dbReference type="NCBI Taxonomy" id="1392255"/>
    <lineage>
        <taxon>Eukaryota</taxon>
        <taxon>Fungi</taxon>
        <taxon>Dikarya</taxon>
        <taxon>Ascomycota</taxon>
        <taxon>Pezizomycotina</taxon>
        <taxon>Eurotiomycetes</taxon>
        <taxon>Eurotiomycetidae</taxon>
        <taxon>Eurotiales</taxon>
        <taxon>Aspergillaceae</taxon>
        <taxon>Aspergillus</taxon>
        <taxon>Aspergillus subgen. Fumigati</taxon>
    </lineage>
</organism>
<keyword evidence="8" id="KW-1185">Reference proteome</keyword>
<dbReference type="CDD" id="cd12087">
    <property type="entry name" value="TM_EGFR-like"/>
    <property type="match status" value="1"/>
</dbReference>
<keyword evidence="2 6" id="KW-0812">Transmembrane</keyword>
<feature type="region of interest" description="Disordered" evidence="5">
    <location>
        <begin position="278"/>
        <end position="309"/>
    </location>
</feature>
<dbReference type="OMA" id="ISSIQCC"/>
<accession>A0A2I1CKY5</accession>